<accession>A0A2X0IB39</accession>
<gene>
    <name evidence="2" type="ORF">DN069_28975</name>
</gene>
<evidence type="ECO:0000313" key="2">
    <source>
        <dbReference type="EMBL" id="RAG82182.1"/>
    </source>
</evidence>
<dbReference type="EMBL" id="QKYN01000121">
    <property type="protein sequence ID" value="RAG82182.1"/>
    <property type="molecule type" value="Genomic_DNA"/>
</dbReference>
<dbReference type="AlphaFoldDB" id="A0A2X0IB39"/>
<comment type="caution">
    <text evidence="2">The sequence shown here is derived from an EMBL/GenBank/DDBJ whole genome shotgun (WGS) entry which is preliminary data.</text>
</comment>
<feature type="region of interest" description="Disordered" evidence="1">
    <location>
        <begin position="1"/>
        <end position="114"/>
    </location>
</feature>
<organism evidence="2 3">
    <name type="scientific">Streptacidiphilus pinicola</name>
    <dbReference type="NCBI Taxonomy" id="2219663"/>
    <lineage>
        <taxon>Bacteria</taxon>
        <taxon>Bacillati</taxon>
        <taxon>Actinomycetota</taxon>
        <taxon>Actinomycetes</taxon>
        <taxon>Kitasatosporales</taxon>
        <taxon>Streptomycetaceae</taxon>
        <taxon>Streptacidiphilus</taxon>
    </lineage>
</organism>
<reference evidence="2 3" key="1">
    <citation type="submission" date="2018-06" db="EMBL/GenBank/DDBJ databases">
        <title>Streptacidiphilus pinicola sp. nov., isolated from pine grove soil.</title>
        <authorList>
            <person name="Roh S.G."/>
            <person name="Park S."/>
            <person name="Kim M.-K."/>
            <person name="Yun B.-R."/>
            <person name="Park J."/>
            <person name="Kim M.J."/>
            <person name="Kim Y.S."/>
            <person name="Kim S.B."/>
        </authorList>
    </citation>
    <scope>NUCLEOTIDE SEQUENCE [LARGE SCALE GENOMIC DNA]</scope>
    <source>
        <strain evidence="2 3">MMS16-CNU450</strain>
    </source>
</reference>
<evidence type="ECO:0000313" key="3">
    <source>
        <dbReference type="Proteomes" id="UP000248889"/>
    </source>
</evidence>
<evidence type="ECO:0000256" key="1">
    <source>
        <dbReference type="SAM" id="MobiDB-lite"/>
    </source>
</evidence>
<feature type="compositionally biased region" description="Low complexity" evidence="1">
    <location>
        <begin position="1"/>
        <end position="12"/>
    </location>
</feature>
<proteinExistence type="predicted"/>
<name>A0A2X0IB39_9ACTN</name>
<protein>
    <submittedName>
        <fullName evidence="2">Uncharacterized protein</fullName>
    </submittedName>
</protein>
<sequence length="114" mass="12250">MGLGLRPSSPERCGPRPPRRPLRPAFGGPGCLDPPRAEGGAPQLGSVLSTRKSGRRHRGRERKTRGQRAALGAARPQPRPRDPGPPGPPDGGEARHGARRRWLQPTRGPSSRRA</sequence>
<keyword evidence="3" id="KW-1185">Reference proteome</keyword>
<feature type="compositionally biased region" description="Basic residues" evidence="1">
    <location>
        <begin position="52"/>
        <end position="66"/>
    </location>
</feature>
<dbReference type="Proteomes" id="UP000248889">
    <property type="component" value="Unassembled WGS sequence"/>
</dbReference>